<proteinExistence type="predicted"/>
<dbReference type="InterPro" id="IPR029068">
    <property type="entry name" value="Glyas_Bleomycin-R_OHBP_Dase"/>
</dbReference>
<feature type="domain" description="VOC" evidence="1">
    <location>
        <begin position="1"/>
        <end position="120"/>
    </location>
</feature>
<dbReference type="PIRSF" id="PIRSF039020">
    <property type="entry name" value="EhpR"/>
    <property type="match status" value="1"/>
</dbReference>
<dbReference type="STRING" id="1608996.TU84_23385"/>
<dbReference type="Pfam" id="PF00903">
    <property type="entry name" value="Glyoxalase"/>
    <property type="match status" value="1"/>
</dbReference>
<dbReference type="Proteomes" id="UP000489190">
    <property type="component" value="Unassembled WGS sequence"/>
</dbReference>
<dbReference type="Gene3D" id="3.30.720.110">
    <property type="match status" value="1"/>
</dbReference>
<reference evidence="4 5" key="1">
    <citation type="submission" date="2019-10" db="EMBL/GenBank/DDBJ databases">
        <title>Evaluation of single-gene subtyping targets for Pseudomonas.</title>
        <authorList>
            <person name="Reichler S.J."/>
            <person name="Orsi R.H."/>
            <person name="Wiedmann M."/>
            <person name="Martin N.H."/>
            <person name="Murphy S.I."/>
        </authorList>
    </citation>
    <scope>NUCLEOTIDE SEQUENCE [LARGE SCALE GENOMIC DNA]</scope>
    <source>
        <strain evidence="3 5">FSL R10-3254</strain>
        <strain evidence="2 4">FSL R10-3257</strain>
    </source>
</reference>
<dbReference type="RefSeq" id="WP_048373409.1">
    <property type="nucleotide sequence ID" value="NZ_JYLD01000020.1"/>
</dbReference>
<dbReference type="PROSITE" id="PS51819">
    <property type="entry name" value="VOC"/>
    <property type="match status" value="1"/>
</dbReference>
<accession>A0A0J6KS89</accession>
<name>A0A0J6KS89_9PSED</name>
<sequence>MNHPNLLILYVADTARSRAFYEQLLEKAPTSNFPSFVSFELANQLHLGLWSEQAPNFNSAGTGQRMEVGYLVETEVLVEATYQRWQVLGITIEQPLARAVFGLTFVALDPDGHRLRVCMPD</sequence>
<dbReference type="InterPro" id="IPR037523">
    <property type="entry name" value="VOC_core"/>
</dbReference>
<dbReference type="InterPro" id="IPR004360">
    <property type="entry name" value="Glyas_Fos-R_dOase_dom"/>
</dbReference>
<comment type="caution">
    <text evidence="3">The sequence shown here is derived from an EMBL/GenBank/DDBJ whole genome shotgun (WGS) entry which is preliminary data.</text>
</comment>
<evidence type="ECO:0000259" key="1">
    <source>
        <dbReference type="PROSITE" id="PS51819"/>
    </source>
</evidence>
<organism evidence="3 5">
    <name type="scientific">Pseudomonas helleri</name>
    <dbReference type="NCBI Taxonomy" id="1608996"/>
    <lineage>
        <taxon>Bacteria</taxon>
        <taxon>Pseudomonadati</taxon>
        <taxon>Pseudomonadota</taxon>
        <taxon>Gammaproteobacteria</taxon>
        <taxon>Pseudomonadales</taxon>
        <taxon>Pseudomonadaceae</taxon>
        <taxon>Pseudomonas</taxon>
    </lineage>
</organism>
<evidence type="ECO:0000313" key="3">
    <source>
        <dbReference type="EMBL" id="MQT91541.1"/>
    </source>
</evidence>
<gene>
    <name evidence="3" type="ORF">GHO39_20710</name>
    <name evidence="2" type="ORF">GHO40_19620</name>
</gene>
<dbReference type="AlphaFoldDB" id="A0A0J6KS89"/>
<dbReference type="OrthoDB" id="9806945at2"/>
<dbReference type="Proteomes" id="UP000441404">
    <property type="component" value="Unassembled WGS sequence"/>
</dbReference>
<dbReference type="Gene3D" id="3.30.720.120">
    <property type="match status" value="1"/>
</dbReference>
<evidence type="ECO:0000313" key="5">
    <source>
        <dbReference type="Proteomes" id="UP000489190"/>
    </source>
</evidence>
<evidence type="ECO:0000313" key="4">
    <source>
        <dbReference type="Proteomes" id="UP000441404"/>
    </source>
</evidence>
<dbReference type="SUPFAM" id="SSF54593">
    <property type="entry name" value="Glyoxalase/Bleomycin resistance protein/Dihydroxybiphenyl dioxygenase"/>
    <property type="match status" value="1"/>
</dbReference>
<dbReference type="EMBL" id="WIWJ01000040">
    <property type="protein sequence ID" value="MQT48915.1"/>
    <property type="molecule type" value="Genomic_DNA"/>
</dbReference>
<evidence type="ECO:0000313" key="2">
    <source>
        <dbReference type="EMBL" id="MQT48915.1"/>
    </source>
</evidence>
<dbReference type="InterPro" id="IPR026275">
    <property type="entry name" value="Glyoxalase/dOase/EhpR"/>
</dbReference>
<protein>
    <submittedName>
        <fullName evidence="3">Glyoxalase</fullName>
    </submittedName>
</protein>
<dbReference type="EMBL" id="WIWI01000065">
    <property type="protein sequence ID" value="MQT91541.1"/>
    <property type="molecule type" value="Genomic_DNA"/>
</dbReference>